<reference evidence="1 2" key="1">
    <citation type="journal article" date="2016" name="Genome Biol. Evol.">
        <title>Draft genome sequence of an aflatoxigenic Aspergillus species, A. bombycis.</title>
        <authorList>
            <person name="Moore G.G."/>
            <person name="Mack B.M."/>
            <person name="Beltz S.B."/>
            <person name="Gilbert M.K."/>
        </authorList>
    </citation>
    <scope>NUCLEOTIDE SEQUENCE [LARGE SCALE GENOMIC DNA]</scope>
    <source>
        <strain evidence="2">NRRL 26010</strain>
    </source>
</reference>
<name>A0A1F8A9H2_9EURO</name>
<keyword evidence="2" id="KW-1185">Reference proteome</keyword>
<gene>
    <name evidence="1" type="ORF">ABOM_003362</name>
</gene>
<dbReference type="GeneID" id="34446752"/>
<accession>A0A1F8A9H2</accession>
<organism evidence="1 2">
    <name type="scientific">Aspergillus bombycis</name>
    <dbReference type="NCBI Taxonomy" id="109264"/>
    <lineage>
        <taxon>Eukaryota</taxon>
        <taxon>Fungi</taxon>
        <taxon>Dikarya</taxon>
        <taxon>Ascomycota</taxon>
        <taxon>Pezizomycotina</taxon>
        <taxon>Eurotiomycetes</taxon>
        <taxon>Eurotiomycetidae</taxon>
        <taxon>Eurotiales</taxon>
        <taxon>Aspergillaceae</taxon>
        <taxon>Aspergillus</taxon>
    </lineage>
</organism>
<dbReference type="EMBL" id="LYCR01000016">
    <property type="protein sequence ID" value="OGM48382.1"/>
    <property type="molecule type" value="Genomic_DNA"/>
</dbReference>
<dbReference type="AlphaFoldDB" id="A0A1F8A9H2"/>
<comment type="caution">
    <text evidence="1">The sequence shown here is derived from an EMBL/GenBank/DDBJ whole genome shotgun (WGS) entry which is preliminary data.</text>
</comment>
<sequence>MSGEVRMSVEVAWKGETRDFPTCDGVCYGMEGIWRYGISSIQPSEELKCDLFGDLQCQDRAFAEMSSHGSSSLYNERINDKIGSVRCFAAPKPV</sequence>
<dbReference type="Proteomes" id="UP000179179">
    <property type="component" value="Unassembled WGS sequence"/>
</dbReference>
<dbReference type="RefSeq" id="XP_022392099.1">
    <property type="nucleotide sequence ID" value="XM_022530492.1"/>
</dbReference>
<evidence type="ECO:0000313" key="1">
    <source>
        <dbReference type="EMBL" id="OGM48382.1"/>
    </source>
</evidence>
<protein>
    <submittedName>
        <fullName evidence="1">Uncharacterized protein</fullName>
    </submittedName>
</protein>
<proteinExistence type="predicted"/>
<evidence type="ECO:0000313" key="2">
    <source>
        <dbReference type="Proteomes" id="UP000179179"/>
    </source>
</evidence>